<evidence type="ECO:0000256" key="1">
    <source>
        <dbReference type="SAM" id="MobiDB-lite"/>
    </source>
</evidence>
<accession>A0A0R3SHD4</accession>
<gene>
    <name evidence="2" type="ORF">HDID_LOCUS4347</name>
</gene>
<reference evidence="2 3" key="2">
    <citation type="submission" date="2018-11" db="EMBL/GenBank/DDBJ databases">
        <authorList>
            <consortium name="Pathogen Informatics"/>
        </authorList>
    </citation>
    <scope>NUCLEOTIDE SEQUENCE [LARGE SCALE GENOMIC DNA]</scope>
</reference>
<proteinExistence type="predicted"/>
<dbReference type="EMBL" id="UYSG01001629">
    <property type="protein sequence ID" value="VDL47808.1"/>
    <property type="molecule type" value="Genomic_DNA"/>
</dbReference>
<protein>
    <submittedName>
        <fullName evidence="4">Serine/arginine repetitive matrix protein 2</fullName>
    </submittedName>
</protein>
<evidence type="ECO:0000313" key="4">
    <source>
        <dbReference type="WBParaSite" id="HDID_0000434901-mRNA-1"/>
    </source>
</evidence>
<evidence type="ECO:0000313" key="2">
    <source>
        <dbReference type="EMBL" id="VDL47808.1"/>
    </source>
</evidence>
<feature type="region of interest" description="Disordered" evidence="1">
    <location>
        <begin position="143"/>
        <end position="226"/>
    </location>
</feature>
<sequence>MNVFVGVFLGFVGDKRLIVGFVKQNAVYNRILEEERCWRQHKIRKLVESKHRSRHKSGSHCKSSTHQRRYSVEREWCRLRKKMIEESSKITASAAAPTSALEFWRQVVRCNGDTEDRWGHDGFEELEKPGPPVPQSFERSVHLSARIPSRSPSPAKKSPLPSPDSSPLSEVRKSHRKRKGKGSRKRKVKKNKTNRDKKRKSKKSRSRSRSFSSSSTYGSEIEWIEK</sequence>
<name>A0A0R3SHD4_HYMDI</name>
<dbReference type="AlphaFoldDB" id="A0A0R3SHD4"/>
<evidence type="ECO:0000313" key="3">
    <source>
        <dbReference type="Proteomes" id="UP000274504"/>
    </source>
</evidence>
<dbReference type="Proteomes" id="UP000274504">
    <property type="component" value="Unassembled WGS sequence"/>
</dbReference>
<reference evidence="4" key="1">
    <citation type="submission" date="2017-02" db="UniProtKB">
        <authorList>
            <consortium name="WormBaseParasite"/>
        </authorList>
    </citation>
    <scope>IDENTIFICATION</scope>
</reference>
<feature type="compositionally biased region" description="Low complexity" evidence="1">
    <location>
        <begin position="144"/>
        <end position="169"/>
    </location>
</feature>
<feature type="compositionally biased region" description="Basic residues" evidence="1">
    <location>
        <begin position="173"/>
        <end position="208"/>
    </location>
</feature>
<organism evidence="4">
    <name type="scientific">Hymenolepis diminuta</name>
    <name type="common">Rat tapeworm</name>
    <dbReference type="NCBI Taxonomy" id="6216"/>
    <lineage>
        <taxon>Eukaryota</taxon>
        <taxon>Metazoa</taxon>
        <taxon>Spiralia</taxon>
        <taxon>Lophotrochozoa</taxon>
        <taxon>Platyhelminthes</taxon>
        <taxon>Cestoda</taxon>
        <taxon>Eucestoda</taxon>
        <taxon>Cyclophyllidea</taxon>
        <taxon>Hymenolepididae</taxon>
        <taxon>Hymenolepis</taxon>
    </lineage>
</organism>
<dbReference type="WBParaSite" id="HDID_0000434901-mRNA-1">
    <property type="protein sequence ID" value="HDID_0000434901-mRNA-1"/>
    <property type="gene ID" value="HDID_0000434901"/>
</dbReference>
<dbReference type="OrthoDB" id="6282222at2759"/>